<dbReference type="RefSeq" id="WP_204604449.1">
    <property type="nucleotide sequence ID" value="NZ_JBHSED010000004.1"/>
</dbReference>
<gene>
    <name evidence="5" type="ORF">ACFO1S_04415</name>
</gene>
<dbReference type="Proteomes" id="UP001595755">
    <property type="component" value="Unassembled WGS sequence"/>
</dbReference>
<evidence type="ECO:0000313" key="5">
    <source>
        <dbReference type="EMBL" id="MFC4302684.1"/>
    </source>
</evidence>
<dbReference type="EMBL" id="JBHSED010000004">
    <property type="protein sequence ID" value="MFC4302684.1"/>
    <property type="molecule type" value="Genomic_DNA"/>
</dbReference>
<dbReference type="InterPro" id="IPR041522">
    <property type="entry name" value="CdaR_GGDEF"/>
</dbReference>
<dbReference type="PANTHER" id="PTHR33744">
    <property type="entry name" value="CARBOHYDRATE DIACID REGULATOR"/>
    <property type="match status" value="1"/>
</dbReference>
<dbReference type="Pfam" id="PF17853">
    <property type="entry name" value="GGDEF_2"/>
    <property type="match status" value="1"/>
</dbReference>
<feature type="domain" description="CdaR GGDEF-like" evidence="4">
    <location>
        <begin position="315"/>
        <end position="440"/>
    </location>
</feature>
<evidence type="ECO:0000259" key="4">
    <source>
        <dbReference type="Pfam" id="PF17853"/>
    </source>
</evidence>
<dbReference type="InterPro" id="IPR012914">
    <property type="entry name" value="PucR_dom"/>
</dbReference>
<dbReference type="PANTHER" id="PTHR33744:SF1">
    <property type="entry name" value="DNA-BINDING TRANSCRIPTIONAL ACTIVATOR ADER"/>
    <property type="match status" value="1"/>
</dbReference>
<evidence type="ECO:0000259" key="2">
    <source>
        <dbReference type="Pfam" id="PF07905"/>
    </source>
</evidence>
<evidence type="ECO:0000259" key="3">
    <source>
        <dbReference type="Pfam" id="PF13556"/>
    </source>
</evidence>
<keyword evidence="6" id="KW-1185">Reference proteome</keyword>
<reference evidence="6" key="1">
    <citation type="journal article" date="2019" name="Int. J. Syst. Evol. Microbiol.">
        <title>The Global Catalogue of Microorganisms (GCM) 10K type strain sequencing project: providing services to taxonomists for standard genome sequencing and annotation.</title>
        <authorList>
            <consortium name="The Broad Institute Genomics Platform"/>
            <consortium name="The Broad Institute Genome Sequencing Center for Infectious Disease"/>
            <person name="Wu L."/>
            <person name="Ma J."/>
        </authorList>
    </citation>
    <scope>NUCLEOTIDE SEQUENCE [LARGE SCALE GENOMIC DNA]</scope>
    <source>
        <strain evidence="6">CGMCC 4.1641</strain>
    </source>
</reference>
<protein>
    <submittedName>
        <fullName evidence="5">Helix-turn-helix domain-containing protein</fullName>
    </submittedName>
</protein>
<organism evidence="5 6">
    <name type="scientific">Cohnella boryungensis</name>
    <dbReference type="NCBI Taxonomy" id="768479"/>
    <lineage>
        <taxon>Bacteria</taxon>
        <taxon>Bacillati</taxon>
        <taxon>Bacillota</taxon>
        <taxon>Bacilli</taxon>
        <taxon>Bacillales</taxon>
        <taxon>Paenibacillaceae</taxon>
        <taxon>Cohnella</taxon>
    </lineage>
</organism>
<accession>A0ABV8S8C1</accession>
<dbReference type="Gene3D" id="1.10.10.2840">
    <property type="entry name" value="PucR C-terminal helix-turn-helix domain"/>
    <property type="match status" value="1"/>
</dbReference>
<dbReference type="Pfam" id="PF07905">
    <property type="entry name" value="PucR"/>
    <property type="match status" value="1"/>
</dbReference>
<feature type="domain" description="Purine catabolism PurC-like" evidence="2">
    <location>
        <begin position="24"/>
        <end position="141"/>
    </location>
</feature>
<proteinExistence type="inferred from homology"/>
<dbReference type="InterPro" id="IPR051448">
    <property type="entry name" value="CdaR-like_regulators"/>
</dbReference>
<comment type="caution">
    <text evidence="5">The sequence shown here is derived from an EMBL/GenBank/DDBJ whole genome shotgun (WGS) entry which is preliminary data.</text>
</comment>
<evidence type="ECO:0000256" key="1">
    <source>
        <dbReference type="ARBA" id="ARBA00006754"/>
    </source>
</evidence>
<dbReference type="InterPro" id="IPR042070">
    <property type="entry name" value="PucR_C-HTH_sf"/>
</dbReference>
<dbReference type="InterPro" id="IPR025736">
    <property type="entry name" value="PucR_C-HTH_dom"/>
</dbReference>
<comment type="similarity">
    <text evidence="1">Belongs to the CdaR family.</text>
</comment>
<evidence type="ECO:0000313" key="6">
    <source>
        <dbReference type="Proteomes" id="UP001595755"/>
    </source>
</evidence>
<sequence length="561" mass="62114">MAMMPHQKIIEGSRSDETRFTLRELISLPFMRGTGVLAGERNVYRPISRVNVAEAADAVAWAGSRELLVLSGYSGHNGADWLRSYIPELAKRGISAIGLADNCSLGARSAEICEWADKYGMPLLQLPANLELADLPGVVAERIVSQGADLLVELNERLQRMTRLLLEGNGFHAFLDAMETMLGNPVVVVREQDKTWLSQELREAESVEMWPLLQSLTYRQIGKASNDGYALLPNACRIYVKPVPAQRGKQASLAVLERNRSLELLDTLSIDRMASLVGLELANVEAVREVEGKYLDHFLQDWLSGKIVSETDWKLRAEVSGCPIPEGTPVCAVLIGVQSADSGERLREMSRRLRLETLRETGELLAASMGEDLALVLPIAQEKPGENDGEEAFASLLTELLEKLKALLGEPEARLYAGRIAHRSEGLQASWAQAKRARQVAEVCGLTGETVLYDKLGVYSLLYLIPSGEEREQFLNRYALPLQLADRKGGGRLMETLEMFFRCNGNIKLTSERLFAHYNTIVYRLEKIQAILNVSLDDPEDRLQLHLALKLGQITPGGTPG</sequence>
<dbReference type="Pfam" id="PF13556">
    <property type="entry name" value="HTH_30"/>
    <property type="match status" value="1"/>
</dbReference>
<feature type="domain" description="PucR C-terminal helix-turn-helix" evidence="3">
    <location>
        <begin position="493"/>
        <end position="551"/>
    </location>
</feature>
<name>A0ABV8S8C1_9BACL</name>